<dbReference type="AlphaFoldDB" id="A0A2T4ZD07"/>
<feature type="transmembrane region" description="Helical" evidence="1">
    <location>
        <begin position="61"/>
        <end position="80"/>
    </location>
</feature>
<feature type="transmembrane region" description="Helical" evidence="1">
    <location>
        <begin position="30"/>
        <end position="49"/>
    </location>
</feature>
<keyword evidence="1" id="KW-1133">Transmembrane helix</keyword>
<evidence type="ECO:0000256" key="1">
    <source>
        <dbReference type="SAM" id="Phobius"/>
    </source>
</evidence>
<sequence length="85" mass="9585">MMIVFGVLYLGLPLLSVISGIWVGLKKPGFLILIVSILINVLIYYLSFFAMGVEIRIMTKAFVPIYLSLHIVPFLAIRFIKAIKN</sequence>
<keyword evidence="1" id="KW-0812">Transmembrane</keyword>
<comment type="caution">
    <text evidence="2">The sequence shown here is derived from an EMBL/GenBank/DDBJ whole genome shotgun (WGS) entry which is preliminary data.</text>
</comment>
<keyword evidence="1" id="KW-0472">Membrane</keyword>
<dbReference type="EMBL" id="PZZP01000001">
    <property type="protein sequence ID" value="PTM59779.1"/>
    <property type="molecule type" value="Genomic_DNA"/>
</dbReference>
<evidence type="ECO:0000313" key="2">
    <source>
        <dbReference type="EMBL" id="PTM59779.1"/>
    </source>
</evidence>
<keyword evidence="3" id="KW-1185">Reference proteome</keyword>
<dbReference type="Proteomes" id="UP000241639">
    <property type="component" value="Unassembled WGS sequence"/>
</dbReference>
<organism evidence="2 3">
    <name type="scientific">Desmospora activa DSM 45169</name>
    <dbReference type="NCBI Taxonomy" id="1121389"/>
    <lineage>
        <taxon>Bacteria</taxon>
        <taxon>Bacillati</taxon>
        <taxon>Bacillota</taxon>
        <taxon>Bacilli</taxon>
        <taxon>Bacillales</taxon>
        <taxon>Thermoactinomycetaceae</taxon>
        <taxon>Desmospora</taxon>
    </lineage>
</organism>
<name>A0A2T4ZD07_9BACL</name>
<reference evidence="2 3" key="1">
    <citation type="submission" date="2018-04" db="EMBL/GenBank/DDBJ databases">
        <title>Genomic Encyclopedia of Archaeal and Bacterial Type Strains, Phase II (KMG-II): from individual species to whole genera.</title>
        <authorList>
            <person name="Goeker M."/>
        </authorList>
    </citation>
    <scope>NUCLEOTIDE SEQUENCE [LARGE SCALE GENOMIC DNA]</scope>
    <source>
        <strain evidence="2 3">DSM 45169</strain>
    </source>
</reference>
<proteinExistence type="predicted"/>
<accession>A0A2T4ZD07</accession>
<gene>
    <name evidence="2" type="ORF">C8J48_2410</name>
</gene>
<evidence type="ECO:0000313" key="3">
    <source>
        <dbReference type="Proteomes" id="UP000241639"/>
    </source>
</evidence>
<protein>
    <submittedName>
        <fullName evidence="2">Uncharacterized protein</fullName>
    </submittedName>
</protein>